<evidence type="ECO:0000256" key="4">
    <source>
        <dbReference type="ARBA" id="ARBA00058905"/>
    </source>
</evidence>
<evidence type="ECO:0000256" key="1">
    <source>
        <dbReference type="ARBA" id="ARBA00005336"/>
    </source>
</evidence>
<dbReference type="SMART" id="SM01217">
    <property type="entry name" value="Fn3_like"/>
    <property type="match status" value="1"/>
</dbReference>
<dbReference type="SUPFAM" id="SSF52279">
    <property type="entry name" value="Beta-D-glucan exohydrolase, C-terminal domain"/>
    <property type="match status" value="1"/>
</dbReference>
<dbReference type="PRINTS" id="PR00133">
    <property type="entry name" value="GLHYDRLASE3"/>
</dbReference>
<dbReference type="FunFam" id="2.60.40.10:FF:000495">
    <property type="entry name" value="Periplasmic beta-glucosidase"/>
    <property type="match status" value="1"/>
</dbReference>
<protein>
    <recommendedName>
        <fullName evidence="5">Exo-alpha-(1-&gt;6)-L-arabinopyranosidase</fullName>
    </recommendedName>
</protein>
<sequence>MTGTLNHRSLIDQLTLEEKAALTSGANFWNTESIDRLGIPSMMLTDGPHGVRKQGGKADHLGLNKSIPATCFPTAATLANSWDVDLLEEVGDALGAEAAAEDVSVLLGPGLNIKRNPLSGRNFEYFSEDPLLSGTLAAAFIRGVQGRGVAACPKHFAVNSQETHRMSVDEIVDTRALHEIFLEGFRLAVTQGRPRTIMSSYNRVNGTFAHENGYLLTEVLRDRWGFDGMVVSDWGGCSDRVASIEAGGSLEMPSADGVTDREVVDAVTSGRLDEATLDRRVNEVLTVVFGTRDAVATDASAPLDQDAAHARAVDAARRSIVLLKNGGALPLDGERLAVIGDFAETPRYQGAGSSLVNPTRLSAALTELRRRRDVVGYEPGFARLGAASPKRLARAVRLAERADVVVVFLGLSEAAETEGLDRTHLRLPENQLALMRELIALERRIVVVLSGGAPVELPFADDVHAIVHGYLGGQGGGEAIVDVLTGAVNPSGKLAESYPIRYGDVASSASYARGEATAEHRDSIFIGYRYYDTLGKPVQYPFGHGLSYTRFDYSDLTASPESVTVTVTNTGAVAGAEIVQVYVAAADGGFRAAKELAGFAKVDLAPGESHRVTIALREHAFDYFNVDLDRFVTEGGEREVLVGASSRDLRLSTTVNVDGDEADFPYSADDLPRYHSGEVKAVTAEEFSTLLGRPLPDPDWRREADLGYNDILAQGADRRGLGRLLVRAVTLTRRVLMRANKPIEANYTHFVLDLPFRNVSRMSGGRVNPPMLDALLVAINGHPVKGLRRLIAANRDRRRTDHN</sequence>
<dbReference type="InterPro" id="IPR050288">
    <property type="entry name" value="Cellulose_deg_GH3"/>
</dbReference>
<comment type="function">
    <text evidence="4">Catalyzes the hydrolysis of a non-reducing terminal alpha-L-arabinopyranosidic linkage in ginsenoside Rb2 (alpha-L-arabinopyranosyl-(1-&gt;6)-alpha-D-glucopyranosyl) to release alpha-D-glucopyranosyl (Rd). It is not able to hydrolyze alpha-L-arabinofuranosyl-(1-&gt;6)-alpha-D-glucopyranosyl (Rc).</text>
</comment>
<evidence type="ECO:0000259" key="7">
    <source>
        <dbReference type="SMART" id="SM01217"/>
    </source>
</evidence>
<comment type="similarity">
    <text evidence="1 6">Belongs to the glycosyl hydrolase 3 family.</text>
</comment>
<dbReference type="InterPro" id="IPR036962">
    <property type="entry name" value="Glyco_hydro_3_N_sf"/>
</dbReference>
<proteinExistence type="inferred from homology"/>
<dbReference type="KEGG" id="tes:BW730_12840"/>
<evidence type="ECO:0000256" key="5">
    <source>
        <dbReference type="ARBA" id="ARBA00074219"/>
    </source>
</evidence>
<accession>A0A1Q2CQ57</accession>
<dbReference type="Proteomes" id="UP000188145">
    <property type="component" value="Chromosome"/>
</dbReference>
<keyword evidence="2 6" id="KW-0378">Hydrolase</keyword>
<dbReference type="Gene3D" id="3.20.20.300">
    <property type="entry name" value="Glycoside hydrolase, family 3, N-terminal domain"/>
    <property type="match status" value="1"/>
</dbReference>
<feature type="domain" description="Fibronectin type III-like" evidence="7">
    <location>
        <begin position="577"/>
        <end position="646"/>
    </location>
</feature>
<dbReference type="InterPro" id="IPR001764">
    <property type="entry name" value="Glyco_hydro_3_N"/>
</dbReference>
<dbReference type="InterPro" id="IPR013783">
    <property type="entry name" value="Ig-like_fold"/>
</dbReference>
<dbReference type="PROSITE" id="PS00775">
    <property type="entry name" value="GLYCOSYL_HYDROL_F3"/>
    <property type="match status" value="1"/>
</dbReference>
<dbReference type="RefSeq" id="WP_077686587.1">
    <property type="nucleotide sequence ID" value="NZ_CP019606.1"/>
</dbReference>
<dbReference type="Pfam" id="PF01915">
    <property type="entry name" value="Glyco_hydro_3_C"/>
    <property type="match status" value="1"/>
</dbReference>
<dbReference type="OrthoDB" id="9803863at2"/>
<dbReference type="Pfam" id="PF00933">
    <property type="entry name" value="Glyco_hydro_3"/>
    <property type="match status" value="1"/>
</dbReference>
<dbReference type="GO" id="GO:0005975">
    <property type="term" value="P:carbohydrate metabolic process"/>
    <property type="evidence" value="ECO:0007669"/>
    <property type="project" value="InterPro"/>
</dbReference>
<dbReference type="STRING" id="1332264.BW730_12840"/>
<keyword evidence="3" id="KW-0119">Carbohydrate metabolism</keyword>
<reference evidence="9" key="1">
    <citation type="submission" date="2017-02" db="EMBL/GenBank/DDBJ databases">
        <title>Tessaracoccus aquaemaris sp. nov., isolated from the intestine of a Korean rockfish, Sebastes schlegelii, in a marine aquaculture pond.</title>
        <authorList>
            <person name="Tak E.J."/>
            <person name="Bae J.-W."/>
        </authorList>
    </citation>
    <scope>NUCLEOTIDE SEQUENCE [LARGE SCALE GENOMIC DNA]</scope>
    <source>
        <strain evidence="9">NSG39</strain>
    </source>
</reference>
<dbReference type="PANTHER" id="PTHR42715">
    <property type="entry name" value="BETA-GLUCOSIDASE"/>
    <property type="match status" value="1"/>
</dbReference>
<dbReference type="EMBL" id="CP019606">
    <property type="protein sequence ID" value="AQP48258.1"/>
    <property type="molecule type" value="Genomic_DNA"/>
</dbReference>
<organism evidence="8 9">
    <name type="scientific">Tessaracoccus aquimaris</name>
    <dbReference type="NCBI Taxonomy" id="1332264"/>
    <lineage>
        <taxon>Bacteria</taxon>
        <taxon>Bacillati</taxon>
        <taxon>Actinomycetota</taxon>
        <taxon>Actinomycetes</taxon>
        <taxon>Propionibacteriales</taxon>
        <taxon>Propionibacteriaceae</taxon>
        <taxon>Tessaracoccus</taxon>
    </lineage>
</organism>
<gene>
    <name evidence="8" type="ORF">BW730_12840</name>
</gene>
<dbReference type="Gene3D" id="3.40.50.1700">
    <property type="entry name" value="Glycoside hydrolase family 3 C-terminal domain"/>
    <property type="match status" value="1"/>
</dbReference>
<evidence type="ECO:0000256" key="3">
    <source>
        <dbReference type="ARBA" id="ARBA00023277"/>
    </source>
</evidence>
<evidence type="ECO:0000256" key="2">
    <source>
        <dbReference type="ARBA" id="ARBA00022801"/>
    </source>
</evidence>
<dbReference type="SUPFAM" id="SSF51445">
    <property type="entry name" value="(Trans)glycosidases"/>
    <property type="match status" value="1"/>
</dbReference>
<keyword evidence="6" id="KW-0326">Glycosidase</keyword>
<dbReference type="InterPro" id="IPR017853">
    <property type="entry name" value="GH"/>
</dbReference>
<dbReference type="InterPro" id="IPR026891">
    <property type="entry name" value="Fn3-like"/>
</dbReference>
<dbReference type="InterPro" id="IPR036881">
    <property type="entry name" value="Glyco_hydro_3_C_sf"/>
</dbReference>
<dbReference type="InterPro" id="IPR002772">
    <property type="entry name" value="Glyco_hydro_3_C"/>
</dbReference>
<dbReference type="GO" id="GO:0008422">
    <property type="term" value="F:beta-glucosidase activity"/>
    <property type="evidence" value="ECO:0007669"/>
    <property type="project" value="UniProtKB-ARBA"/>
</dbReference>
<evidence type="ECO:0000256" key="6">
    <source>
        <dbReference type="RuleBase" id="RU361161"/>
    </source>
</evidence>
<dbReference type="Gene3D" id="2.60.40.10">
    <property type="entry name" value="Immunoglobulins"/>
    <property type="match status" value="1"/>
</dbReference>
<evidence type="ECO:0000313" key="9">
    <source>
        <dbReference type="Proteomes" id="UP000188145"/>
    </source>
</evidence>
<name>A0A1Q2CQ57_9ACTN</name>
<dbReference type="AlphaFoldDB" id="A0A1Q2CQ57"/>
<dbReference type="InterPro" id="IPR019800">
    <property type="entry name" value="Glyco_hydro_3_AS"/>
</dbReference>
<dbReference type="PANTHER" id="PTHR42715:SF10">
    <property type="entry name" value="BETA-GLUCOSIDASE"/>
    <property type="match status" value="1"/>
</dbReference>
<keyword evidence="9" id="KW-1185">Reference proteome</keyword>
<dbReference type="Pfam" id="PF14310">
    <property type="entry name" value="Fn3-like"/>
    <property type="match status" value="1"/>
</dbReference>
<evidence type="ECO:0000313" key="8">
    <source>
        <dbReference type="EMBL" id="AQP48258.1"/>
    </source>
</evidence>